<dbReference type="InterPro" id="IPR023562">
    <property type="entry name" value="ClpP/TepA"/>
</dbReference>
<dbReference type="GO" id="GO:0051117">
    <property type="term" value="F:ATPase binding"/>
    <property type="evidence" value="ECO:0007669"/>
    <property type="project" value="TreeGrafter"/>
</dbReference>
<keyword evidence="2" id="KW-0732">Signal</keyword>
<gene>
    <name evidence="3" type="ORF">HELGO_WM27968</name>
</gene>
<dbReference type="AlphaFoldDB" id="A0A6S6RXP0"/>
<dbReference type="GO" id="GO:0009368">
    <property type="term" value="C:endopeptidase Clp complex"/>
    <property type="evidence" value="ECO:0007669"/>
    <property type="project" value="TreeGrafter"/>
</dbReference>
<feature type="chain" id="PRO_5028389206" evidence="2">
    <location>
        <begin position="21"/>
        <end position="387"/>
    </location>
</feature>
<sequence>MGKYFNLTITLILAMPILHANTILDSNSSETLIQKNFTNPLQNGHSQLLKSLERLELEHKILETRYKVKELTKTTPEIAYENELMELENDAKLAKIKADKKTDEMNVEKAEWKLKTEKLEAEMSILKIKQELDTYLDKKAVYLDDPLKEDNTLVISDRRIPLNGPISAKLATEITHKINYYNNKDEKKPIFLVIDSSPGGSVMAGYLIVKAMQSSKAPVYVVLKSFAASMAAIIVSTADKSFAYSHATILHHQPSMFQHGSNNLTQQKESYKHLEKWWKYLATPVAKKMGISIDEFQKQMYVHSSKGDWSEFAMDAHKLKWVNHIVDEIEETGILHSTLQKDEKEKSNKEKKSAIFKKNGRPVHYLPMLSPTDAYLIYNPNGYYQTW</sequence>
<keyword evidence="1" id="KW-0175">Coiled coil</keyword>
<dbReference type="EC" id="3.4.21.92" evidence="3"/>
<dbReference type="PANTHER" id="PTHR10381:SF11">
    <property type="entry name" value="ATP-DEPENDENT CLP PROTEASE PROTEOLYTIC SUBUNIT, MITOCHONDRIAL"/>
    <property type="match status" value="1"/>
</dbReference>
<dbReference type="Gene3D" id="3.90.226.10">
    <property type="entry name" value="2-enoyl-CoA Hydratase, Chain A, domain 1"/>
    <property type="match status" value="1"/>
</dbReference>
<evidence type="ECO:0000256" key="2">
    <source>
        <dbReference type="SAM" id="SignalP"/>
    </source>
</evidence>
<reference evidence="3" key="1">
    <citation type="submission" date="2020-01" db="EMBL/GenBank/DDBJ databases">
        <authorList>
            <person name="Meier V. D."/>
            <person name="Meier V D."/>
        </authorList>
    </citation>
    <scope>NUCLEOTIDE SEQUENCE</scope>
    <source>
        <strain evidence="3">HLG_WM_MAG_03</strain>
    </source>
</reference>
<feature type="signal peptide" evidence="2">
    <location>
        <begin position="1"/>
        <end position="20"/>
    </location>
</feature>
<proteinExistence type="predicted"/>
<feature type="coiled-coil region" evidence="1">
    <location>
        <begin position="45"/>
        <end position="129"/>
    </location>
</feature>
<evidence type="ECO:0000256" key="1">
    <source>
        <dbReference type="SAM" id="Coils"/>
    </source>
</evidence>
<dbReference type="SUPFAM" id="SSF52096">
    <property type="entry name" value="ClpP/crotonase"/>
    <property type="match status" value="1"/>
</dbReference>
<accession>A0A6S6RXP0</accession>
<dbReference type="GO" id="GO:0006515">
    <property type="term" value="P:protein quality control for misfolded or incompletely synthesized proteins"/>
    <property type="evidence" value="ECO:0007669"/>
    <property type="project" value="TreeGrafter"/>
</dbReference>
<protein>
    <submittedName>
        <fullName evidence="3">ATP-dependent Clp protease proteolytic subunit (EC)</fullName>
        <ecNumber evidence="3">3.4.21.92</ecNumber>
    </submittedName>
</protein>
<dbReference type="GO" id="GO:0004252">
    <property type="term" value="F:serine-type endopeptidase activity"/>
    <property type="evidence" value="ECO:0007669"/>
    <property type="project" value="UniProtKB-EC"/>
</dbReference>
<organism evidence="3">
    <name type="scientific">uncultured Sulfurovum sp</name>
    <dbReference type="NCBI Taxonomy" id="269237"/>
    <lineage>
        <taxon>Bacteria</taxon>
        <taxon>Pseudomonadati</taxon>
        <taxon>Campylobacterota</taxon>
        <taxon>Epsilonproteobacteria</taxon>
        <taxon>Campylobacterales</taxon>
        <taxon>Sulfurovaceae</taxon>
        <taxon>Sulfurovum</taxon>
        <taxon>environmental samples</taxon>
    </lineage>
</organism>
<dbReference type="EMBL" id="CACVAR010000009">
    <property type="protein sequence ID" value="CAA6798561.1"/>
    <property type="molecule type" value="Genomic_DNA"/>
</dbReference>
<keyword evidence="3" id="KW-0378">Hydrolase</keyword>
<dbReference type="GO" id="GO:0004176">
    <property type="term" value="F:ATP-dependent peptidase activity"/>
    <property type="evidence" value="ECO:0007669"/>
    <property type="project" value="TreeGrafter"/>
</dbReference>
<dbReference type="Pfam" id="PF00574">
    <property type="entry name" value="CLP_protease"/>
    <property type="match status" value="1"/>
</dbReference>
<dbReference type="InterPro" id="IPR029045">
    <property type="entry name" value="ClpP/crotonase-like_dom_sf"/>
</dbReference>
<dbReference type="PANTHER" id="PTHR10381">
    <property type="entry name" value="ATP-DEPENDENT CLP PROTEASE PROTEOLYTIC SUBUNIT"/>
    <property type="match status" value="1"/>
</dbReference>
<keyword evidence="3" id="KW-0645">Protease</keyword>
<evidence type="ECO:0000313" key="3">
    <source>
        <dbReference type="EMBL" id="CAA6798561.1"/>
    </source>
</evidence>
<name>A0A6S6RXP0_9BACT</name>